<feature type="domain" description="PAC" evidence="9">
    <location>
        <begin position="99"/>
        <end position="151"/>
    </location>
</feature>
<dbReference type="Gene3D" id="2.10.70.100">
    <property type="match status" value="2"/>
</dbReference>
<evidence type="ECO:0000256" key="1">
    <source>
        <dbReference type="ARBA" id="ARBA00000085"/>
    </source>
</evidence>
<dbReference type="SUPFAM" id="SSF52172">
    <property type="entry name" value="CheY-like"/>
    <property type="match status" value="1"/>
</dbReference>
<dbReference type="EC" id="2.7.13.3" evidence="2"/>
<dbReference type="Pfam" id="PF02518">
    <property type="entry name" value="HATPase_c"/>
    <property type="match status" value="1"/>
</dbReference>
<evidence type="ECO:0000313" key="10">
    <source>
        <dbReference type="EMBL" id="SHG58985.1"/>
    </source>
</evidence>
<dbReference type="InterPro" id="IPR001789">
    <property type="entry name" value="Sig_transdc_resp-reg_receiver"/>
</dbReference>
<dbReference type="Gene3D" id="3.30.565.10">
    <property type="entry name" value="Histidine kinase-like ATPase, C-terminal domain"/>
    <property type="match status" value="1"/>
</dbReference>
<dbReference type="InterPro" id="IPR036097">
    <property type="entry name" value="HisK_dim/P_sf"/>
</dbReference>
<dbReference type="SUPFAM" id="SSF55874">
    <property type="entry name" value="ATPase domain of HSP90 chaperone/DNA topoisomerase II/histidine kinase"/>
    <property type="match status" value="1"/>
</dbReference>
<dbReference type="PANTHER" id="PTHR43065">
    <property type="entry name" value="SENSOR HISTIDINE KINASE"/>
    <property type="match status" value="1"/>
</dbReference>
<evidence type="ECO:0000259" key="8">
    <source>
        <dbReference type="PROSITE" id="PS50112"/>
    </source>
</evidence>
<dbReference type="CDD" id="cd18161">
    <property type="entry name" value="REC_hyHK_blue-like"/>
    <property type="match status" value="1"/>
</dbReference>
<dbReference type="PANTHER" id="PTHR43065:SF42">
    <property type="entry name" value="TWO-COMPONENT SENSOR PPRA"/>
    <property type="match status" value="1"/>
</dbReference>
<dbReference type="InterPro" id="IPR035965">
    <property type="entry name" value="PAS-like_dom_sf"/>
</dbReference>
<feature type="modified residue" description="4-aspartylphosphate" evidence="4">
    <location>
        <position position="717"/>
    </location>
</feature>
<dbReference type="AlphaFoldDB" id="A0A1M5L219"/>
<dbReference type="PRINTS" id="PR00344">
    <property type="entry name" value="BCTRLSENSOR"/>
</dbReference>
<dbReference type="CDD" id="cd00130">
    <property type="entry name" value="PAS"/>
    <property type="match status" value="3"/>
</dbReference>
<dbReference type="SMART" id="SM00091">
    <property type="entry name" value="PAS"/>
    <property type="match status" value="3"/>
</dbReference>
<dbReference type="SMART" id="SM00388">
    <property type="entry name" value="HisKA"/>
    <property type="match status" value="1"/>
</dbReference>
<accession>A0A1M5L219</accession>
<dbReference type="Gene3D" id="1.10.287.130">
    <property type="match status" value="1"/>
</dbReference>
<dbReference type="InterPro" id="IPR005467">
    <property type="entry name" value="His_kinase_dom"/>
</dbReference>
<dbReference type="EMBL" id="FQUP01000006">
    <property type="protein sequence ID" value="SHG58985.1"/>
    <property type="molecule type" value="Genomic_DNA"/>
</dbReference>
<dbReference type="SUPFAM" id="SSF47384">
    <property type="entry name" value="Homodimeric domain of signal transducing histidine kinase"/>
    <property type="match status" value="1"/>
</dbReference>
<dbReference type="InterPro" id="IPR000700">
    <property type="entry name" value="PAS-assoc_C"/>
</dbReference>
<dbReference type="RefSeq" id="WP_073057637.1">
    <property type="nucleotide sequence ID" value="NZ_FQUP01000006.1"/>
</dbReference>
<comment type="catalytic activity">
    <reaction evidence="1">
        <text>ATP + protein L-histidine = ADP + protein N-phospho-L-histidine.</text>
        <dbReference type="EC" id="2.7.13.3"/>
    </reaction>
</comment>
<dbReference type="CDD" id="cd00082">
    <property type="entry name" value="HisKA"/>
    <property type="match status" value="1"/>
</dbReference>
<dbReference type="InterPro" id="IPR003594">
    <property type="entry name" value="HATPase_dom"/>
</dbReference>
<dbReference type="SMART" id="SM00387">
    <property type="entry name" value="HATPase_c"/>
    <property type="match status" value="1"/>
</dbReference>
<evidence type="ECO:0000259" key="6">
    <source>
        <dbReference type="PROSITE" id="PS50109"/>
    </source>
</evidence>
<dbReference type="InterPro" id="IPR001610">
    <property type="entry name" value="PAC"/>
</dbReference>
<dbReference type="Proteomes" id="UP000184485">
    <property type="component" value="Unassembled WGS sequence"/>
</dbReference>
<evidence type="ECO:0000256" key="5">
    <source>
        <dbReference type="SAM" id="Coils"/>
    </source>
</evidence>
<sequence>MDDTGSARAELSDLQHQIAEARQRLDLTLEAAGAVGSWEWDIANQRLTADAHFAGLTGQDPLAFANGVPTTQFFTGIHPEDVRRIRIAVAGILAGAEVFSKDYRLLKDDGVIRWIHAEGRTVLDELDRPLRFHGTLVDVTDRKRAEEQLRVAQTAGRVGTFEHTDGYGTVAVSRQFCRLLGLHPTDVLPVRTINLLVHPDDRPIIDPKLPSTPQPERNIEFRITRADSGETRWLARRGEYLQDLDANGLRYIGVIYDITQSKRVEEQLRLANETLSESVRERTRERNQVWQNSRDLLAVVGVDGIIRDANPAWRAILGYELAKIIGRSFLELITQEELDAASRLIEFDPQRLLTSTDLSLTAADESLHWFSWDAVAEGELIYLYGHNITPERKQAEILRETEALLRQSQKMEAVGQLTGGIAHDFNNMLTGVIGSLEVMKRRIANQRYDDLDRFMNAAITSAQRAAALTHRLLAFSRRQSLDRKPTDVVPLIESMRDLLSRTLGEQISLETVLPADSWQAITDANQLENAILNLAINARDAMPEGGQLIIQVANKTLSGRDIRGIDGAVVGDYLRVSVIDTGEGMAPEVIDKAFDPFFTTKPIGQGTGLGLSMIYGFVRQSGGHVEIESALGNGTTVSLYLPRNAKTWAPSATDIGVVTTPMGSGETVLIVEDDASVRLLVVDVLEELGYSAIEAGDGDHAVPILQSGARIDLLISDVGLPGLNGRQLAEIARQTRPDLRVLFITGYAAMAASRSEFLEPGMDMITKPFALDDLATKIRNMVASG</sequence>
<evidence type="ECO:0000259" key="7">
    <source>
        <dbReference type="PROSITE" id="PS50110"/>
    </source>
</evidence>
<dbReference type="PROSITE" id="PS50109">
    <property type="entry name" value="HIS_KIN"/>
    <property type="match status" value="1"/>
</dbReference>
<feature type="domain" description="Response regulatory" evidence="7">
    <location>
        <begin position="667"/>
        <end position="782"/>
    </location>
</feature>
<dbReference type="SUPFAM" id="SSF55785">
    <property type="entry name" value="PYP-like sensor domain (PAS domain)"/>
    <property type="match status" value="3"/>
</dbReference>
<dbReference type="PROSITE" id="PS50113">
    <property type="entry name" value="PAC"/>
    <property type="match status" value="2"/>
</dbReference>
<proteinExistence type="predicted"/>
<dbReference type="SMART" id="SM00086">
    <property type="entry name" value="PAC"/>
    <property type="match status" value="2"/>
</dbReference>
<dbReference type="Gene3D" id="3.40.50.2300">
    <property type="match status" value="1"/>
</dbReference>
<dbReference type="Pfam" id="PF00072">
    <property type="entry name" value="Response_reg"/>
    <property type="match status" value="1"/>
</dbReference>
<evidence type="ECO:0000256" key="4">
    <source>
        <dbReference type="PROSITE-ProRule" id="PRU00169"/>
    </source>
</evidence>
<evidence type="ECO:0000256" key="3">
    <source>
        <dbReference type="ARBA" id="ARBA00022553"/>
    </source>
</evidence>
<protein>
    <recommendedName>
        <fullName evidence="2">histidine kinase</fullName>
        <ecNumber evidence="2">2.7.13.3</ecNumber>
    </recommendedName>
</protein>
<dbReference type="InterPro" id="IPR011006">
    <property type="entry name" value="CheY-like_superfamily"/>
</dbReference>
<dbReference type="InterPro" id="IPR013656">
    <property type="entry name" value="PAS_4"/>
</dbReference>
<dbReference type="Pfam" id="PF00512">
    <property type="entry name" value="HisKA"/>
    <property type="match status" value="1"/>
</dbReference>
<keyword evidence="11" id="KW-1185">Reference proteome</keyword>
<feature type="coiled-coil region" evidence="5">
    <location>
        <begin position="4"/>
        <end position="31"/>
    </location>
</feature>
<name>A0A1M5L219_9HYPH</name>
<gene>
    <name evidence="10" type="ORF">SAMN02745157_4466</name>
</gene>
<reference evidence="10 11" key="1">
    <citation type="submission" date="2016-11" db="EMBL/GenBank/DDBJ databases">
        <authorList>
            <person name="Jaros S."/>
            <person name="Januszkiewicz K."/>
            <person name="Wedrychowicz H."/>
        </authorList>
    </citation>
    <scope>NUCLEOTIDE SEQUENCE [LARGE SCALE GENOMIC DNA]</scope>
    <source>
        <strain evidence="10 11">DSM 19436</strain>
    </source>
</reference>
<dbReference type="SMART" id="SM00448">
    <property type="entry name" value="REC"/>
    <property type="match status" value="1"/>
</dbReference>
<dbReference type="InterPro" id="IPR004358">
    <property type="entry name" value="Sig_transdc_His_kin-like_C"/>
</dbReference>
<dbReference type="InterPro" id="IPR003661">
    <property type="entry name" value="HisK_dim/P_dom"/>
</dbReference>
<organism evidence="10 11">
    <name type="scientific">Kaistia soli DSM 19436</name>
    <dbReference type="NCBI Taxonomy" id="1122133"/>
    <lineage>
        <taxon>Bacteria</taxon>
        <taxon>Pseudomonadati</taxon>
        <taxon>Pseudomonadota</taxon>
        <taxon>Alphaproteobacteria</taxon>
        <taxon>Hyphomicrobiales</taxon>
        <taxon>Kaistiaceae</taxon>
        <taxon>Kaistia</taxon>
    </lineage>
</organism>
<dbReference type="STRING" id="1122133.SAMN02745157_4466"/>
<dbReference type="Pfam" id="PF08447">
    <property type="entry name" value="PAS_3"/>
    <property type="match status" value="2"/>
</dbReference>
<dbReference type="InterPro" id="IPR036890">
    <property type="entry name" value="HATPase_C_sf"/>
</dbReference>
<dbReference type="Gene3D" id="3.30.450.20">
    <property type="entry name" value="PAS domain"/>
    <property type="match status" value="3"/>
</dbReference>
<dbReference type="Pfam" id="PF08448">
    <property type="entry name" value="PAS_4"/>
    <property type="match status" value="1"/>
</dbReference>
<feature type="domain" description="PAC" evidence="9">
    <location>
        <begin position="217"/>
        <end position="270"/>
    </location>
</feature>
<dbReference type="NCBIfam" id="TIGR00229">
    <property type="entry name" value="sensory_box"/>
    <property type="match status" value="2"/>
</dbReference>
<dbReference type="OrthoDB" id="9796100at2"/>
<evidence type="ECO:0000259" key="9">
    <source>
        <dbReference type="PROSITE" id="PS50113"/>
    </source>
</evidence>
<dbReference type="PROSITE" id="PS50112">
    <property type="entry name" value="PAS"/>
    <property type="match status" value="1"/>
</dbReference>
<feature type="domain" description="PAS" evidence="8">
    <location>
        <begin position="282"/>
        <end position="346"/>
    </location>
</feature>
<dbReference type="GO" id="GO:0000155">
    <property type="term" value="F:phosphorelay sensor kinase activity"/>
    <property type="evidence" value="ECO:0007669"/>
    <property type="project" value="InterPro"/>
</dbReference>
<dbReference type="PROSITE" id="PS50110">
    <property type="entry name" value="RESPONSE_REGULATORY"/>
    <property type="match status" value="1"/>
</dbReference>
<keyword evidence="3 4" id="KW-0597">Phosphoprotein</keyword>
<dbReference type="InterPro" id="IPR000014">
    <property type="entry name" value="PAS"/>
</dbReference>
<evidence type="ECO:0000313" key="11">
    <source>
        <dbReference type="Proteomes" id="UP000184485"/>
    </source>
</evidence>
<dbReference type="InterPro" id="IPR013655">
    <property type="entry name" value="PAS_fold_3"/>
</dbReference>
<keyword evidence="5" id="KW-0175">Coiled coil</keyword>
<evidence type="ECO:0000256" key="2">
    <source>
        <dbReference type="ARBA" id="ARBA00012438"/>
    </source>
</evidence>
<feature type="domain" description="Histidine kinase" evidence="6">
    <location>
        <begin position="420"/>
        <end position="645"/>
    </location>
</feature>